<feature type="transmembrane region" description="Helical" evidence="5">
    <location>
        <begin position="82"/>
        <end position="103"/>
    </location>
</feature>
<evidence type="ECO:0000256" key="3">
    <source>
        <dbReference type="ARBA" id="ARBA00022989"/>
    </source>
</evidence>
<proteinExistence type="predicted"/>
<dbReference type="AlphaFoldDB" id="A0A0J1K8A6"/>
<sequence>MTTWKILSVTALAMMAFAANSLLNREALLNTAIDPASFTFIRLVSGAAILWLIVNARHRKTGFNSSHGTDRHHGKQGGPASLAANWTSALALFVYAAAFSFAYVSLTAATGALLLFAAVQATMLGTGLWRGERLNTAQSAGLLLALAGLVVLLLPGVSAPSFWGAVLMIAAGIAWGVYSLRGKGVTQPIEATAKNFLCAVPFTVLLSVMMWSRQSLDWAGVGYALASGALASGVGYVLWYSVLPFLPATAAASVQLSVPVIAALGGVVLLDETLTVRLALASVAILGGIALVLRRDRKSG</sequence>
<comment type="caution">
    <text evidence="8">The sequence shown here is derived from an EMBL/GenBank/DDBJ whole genome shotgun (WGS) entry which is preliminary data.</text>
</comment>
<feature type="domain" description="EamA" evidence="7">
    <location>
        <begin position="9"/>
        <end position="153"/>
    </location>
</feature>
<dbReference type="SUPFAM" id="SSF103481">
    <property type="entry name" value="Multidrug resistance efflux transporter EmrE"/>
    <property type="match status" value="2"/>
</dbReference>
<keyword evidence="2 5" id="KW-0812">Transmembrane</keyword>
<dbReference type="PANTHER" id="PTHR32322">
    <property type="entry name" value="INNER MEMBRANE TRANSPORTER"/>
    <property type="match status" value="1"/>
</dbReference>
<protein>
    <submittedName>
        <fullName evidence="8">Membrane protein</fullName>
    </submittedName>
</protein>
<reference evidence="8 9" key="1">
    <citation type="submission" date="2015-05" db="EMBL/GenBank/DDBJ databases">
        <title>Photobacterium galathea sp. nov.</title>
        <authorList>
            <person name="Machado H."/>
            <person name="Gram L."/>
        </authorList>
    </citation>
    <scope>NUCLEOTIDE SEQUENCE [LARGE SCALE GENOMIC DNA]</scope>
    <source>
        <strain evidence="8 9">DSM 22954</strain>
    </source>
</reference>
<evidence type="ECO:0000259" key="7">
    <source>
        <dbReference type="Pfam" id="PF00892"/>
    </source>
</evidence>
<dbReference type="GO" id="GO:0016020">
    <property type="term" value="C:membrane"/>
    <property type="evidence" value="ECO:0007669"/>
    <property type="project" value="UniProtKB-SubCell"/>
</dbReference>
<dbReference type="InterPro" id="IPR050638">
    <property type="entry name" value="AA-Vitamin_Transporters"/>
</dbReference>
<feature type="transmembrane region" description="Helical" evidence="5">
    <location>
        <begin position="245"/>
        <end position="268"/>
    </location>
</feature>
<dbReference type="InterPro" id="IPR037185">
    <property type="entry name" value="EmrE-like"/>
</dbReference>
<evidence type="ECO:0000256" key="5">
    <source>
        <dbReference type="SAM" id="Phobius"/>
    </source>
</evidence>
<evidence type="ECO:0000256" key="4">
    <source>
        <dbReference type="ARBA" id="ARBA00023136"/>
    </source>
</evidence>
<feature type="domain" description="EamA" evidence="7">
    <location>
        <begin position="163"/>
        <end position="293"/>
    </location>
</feature>
<dbReference type="Pfam" id="PF00892">
    <property type="entry name" value="EamA"/>
    <property type="match status" value="2"/>
</dbReference>
<organism evidence="8 9">
    <name type="scientific">Photobacterium ganghwense</name>
    <dbReference type="NCBI Taxonomy" id="320778"/>
    <lineage>
        <taxon>Bacteria</taxon>
        <taxon>Pseudomonadati</taxon>
        <taxon>Pseudomonadota</taxon>
        <taxon>Gammaproteobacteria</taxon>
        <taxon>Vibrionales</taxon>
        <taxon>Vibrionaceae</taxon>
        <taxon>Photobacterium</taxon>
    </lineage>
</organism>
<dbReference type="EMBL" id="LDOU01000006">
    <property type="protein sequence ID" value="KLV10592.1"/>
    <property type="molecule type" value="Genomic_DNA"/>
</dbReference>
<accession>A0A0J1K8A6</accession>
<dbReference type="PANTHER" id="PTHR32322:SF9">
    <property type="entry name" value="AMINO-ACID METABOLITE EFFLUX PUMP-RELATED"/>
    <property type="match status" value="1"/>
</dbReference>
<evidence type="ECO:0000256" key="2">
    <source>
        <dbReference type="ARBA" id="ARBA00022692"/>
    </source>
</evidence>
<feature type="transmembrane region" description="Helical" evidence="5">
    <location>
        <begin position="35"/>
        <end position="54"/>
    </location>
</feature>
<dbReference type="RefSeq" id="WP_047884757.1">
    <property type="nucleotide sequence ID" value="NZ_CP071326.1"/>
</dbReference>
<feature type="transmembrane region" description="Helical" evidence="5">
    <location>
        <begin position="274"/>
        <end position="293"/>
    </location>
</feature>
<feature type="transmembrane region" description="Helical" evidence="5">
    <location>
        <begin position="218"/>
        <end position="238"/>
    </location>
</feature>
<keyword evidence="4 5" id="KW-0472">Membrane</keyword>
<feature type="transmembrane region" description="Helical" evidence="5">
    <location>
        <begin position="109"/>
        <end position="128"/>
    </location>
</feature>
<gene>
    <name evidence="8" type="ORF">ABT57_08730</name>
</gene>
<dbReference type="OrthoDB" id="321830at2"/>
<comment type="subcellular location">
    <subcellularLocation>
        <location evidence="1">Membrane</location>
        <topology evidence="1">Multi-pass membrane protein</topology>
    </subcellularLocation>
</comment>
<name>A0A0J1K8A6_9GAMM</name>
<evidence type="ECO:0000313" key="9">
    <source>
        <dbReference type="Proteomes" id="UP000035909"/>
    </source>
</evidence>
<feature type="transmembrane region" description="Helical" evidence="5">
    <location>
        <begin position="140"/>
        <end position="156"/>
    </location>
</feature>
<keyword evidence="3 5" id="KW-1133">Transmembrane helix</keyword>
<feature type="transmembrane region" description="Helical" evidence="5">
    <location>
        <begin position="162"/>
        <end position="180"/>
    </location>
</feature>
<dbReference type="InterPro" id="IPR000620">
    <property type="entry name" value="EamA_dom"/>
</dbReference>
<dbReference type="PATRIC" id="fig|320778.3.peg.1894"/>
<keyword evidence="9" id="KW-1185">Reference proteome</keyword>
<feature type="signal peptide" evidence="6">
    <location>
        <begin position="1"/>
        <end position="18"/>
    </location>
</feature>
<feature type="transmembrane region" description="Helical" evidence="5">
    <location>
        <begin position="192"/>
        <end position="212"/>
    </location>
</feature>
<dbReference type="Proteomes" id="UP000035909">
    <property type="component" value="Unassembled WGS sequence"/>
</dbReference>
<feature type="chain" id="PRO_5005254063" evidence="6">
    <location>
        <begin position="19"/>
        <end position="300"/>
    </location>
</feature>
<evidence type="ECO:0000256" key="6">
    <source>
        <dbReference type="SAM" id="SignalP"/>
    </source>
</evidence>
<keyword evidence="6" id="KW-0732">Signal</keyword>
<evidence type="ECO:0000256" key="1">
    <source>
        <dbReference type="ARBA" id="ARBA00004141"/>
    </source>
</evidence>
<evidence type="ECO:0000313" key="8">
    <source>
        <dbReference type="EMBL" id="KLV10592.1"/>
    </source>
</evidence>